<reference evidence="2" key="1">
    <citation type="submission" date="2022-11" db="UniProtKB">
        <authorList>
            <consortium name="WormBaseParasite"/>
        </authorList>
    </citation>
    <scope>IDENTIFICATION</scope>
</reference>
<evidence type="ECO:0000313" key="2">
    <source>
        <dbReference type="WBParaSite" id="PS1159_v2.g10053.t1"/>
    </source>
</evidence>
<name>A0AC35EQN9_9BILA</name>
<organism evidence="1 2">
    <name type="scientific">Panagrolaimus sp. PS1159</name>
    <dbReference type="NCBI Taxonomy" id="55785"/>
    <lineage>
        <taxon>Eukaryota</taxon>
        <taxon>Metazoa</taxon>
        <taxon>Ecdysozoa</taxon>
        <taxon>Nematoda</taxon>
        <taxon>Chromadorea</taxon>
        <taxon>Rhabditida</taxon>
        <taxon>Tylenchina</taxon>
        <taxon>Panagrolaimomorpha</taxon>
        <taxon>Panagrolaimoidea</taxon>
        <taxon>Panagrolaimidae</taxon>
        <taxon>Panagrolaimus</taxon>
    </lineage>
</organism>
<protein>
    <submittedName>
        <fullName evidence="2">FERM domain-containing protein</fullName>
    </submittedName>
</protein>
<proteinExistence type="predicted"/>
<sequence length="305" mass="34819">MIRFGTGTYNVRDSEDVIPFKAATVESSPANTLTSSSSVKSSASSSTLKCIVTFLDDTEHEFDFNKHALGEELLEKVFDHLELVEKDFFGLQFVYVVDVETAGSRMRWIDPKKSIKRQMMCPPYHLFFKVKFYVSNPSSYAAQSELGDYSPDEHKENYLDKFHIVPHQSASLTRHHTGQFPADAEYKFLEVAKTLPLYGFDLYEAKDNDKLDILVGVNCNGISIFKNDIILTSFPWAIIVKLSFKKNFFNVQMKEYDNGNSKDAVYAFNAISPPNCKMLWKSCIEHHTFFRLIAPPTAPQKSLFH</sequence>
<dbReference type="WBParaSite" id="PS1159_v2.g10053.t1">
    <property type="protein sequence ID" value="PS1159_v2.g10053.t1"/>
    <property type="gene ID" value="PS1159_v2.g10053"/>
</dbReference>
<dbReference type="Proteomes" id="UP000887580">
    <property type="component" value="Unplaced"/>
</dbReference>
<accession>A0AC35EQN9</accession>
<evidence type="ECO:0000313" key="1">
    <source>
        <dbReference type="Proteomes" id="UP000887580"/>
    </source>
</evidence>